<feature type="compositionally biased region" description="Polar residues" evidence="1">
    <location>
        <begin position="157"/>
        <end position="172"/>
    </location>
</feature>
<proteinExistence type="predicted"/>
<feature type="region of interest" description="Disordered" evidence="1">
    <location>
        <begin position="539"/>
        <end position="571"/>
    </location>
</feature>
<evidence type="ECO:0000313" key="2">
    <source>
        <dbReference type="EMBL" id="RMZ74545.1"/>
    </source>
</evidence>
<feature type="compositionally biased region" description="Polar residues" evidence="1">
    <location>
        <begin position="539"/>
        <end position="550"/>
    </location>
</feature>
<reference evidence="2 3" key="1">
    <citation type="journal article" date="2014" name="PLoS ONE">
        <title>De novo Genome Assembly of the Fungal Plant Pathogen Pyrenophora semeniperda.</title>
        <authorList>
            <person name="Soliai M.M."/>
            <person name="Meyer S.E."/>
            <person name="Udall J.A."/>
            <person name="Elzinga D.E."/>
            <person name="Hermansen R.A."/>
            <person name="Bodily P.M."/>
            <person name="Hart A.A."/>
            <person name="Coleman C.E."/>
        </authorList>
    </citation>
    <scope>NUCLEOTIDE SEQUENCE [LARGE SCALE GENOMIC DNA]</scope>
    <source>
        <strain evidence="2 3">CCB06</strain>
        <tissue evidence="2">Mycelium</tissue>
    </source>
</reference>
<dbReference type="AlphaFoldDB" id="A0A3M7MJ25"/>
<feature type="compositionally biased region" description="Polar residues" evidence="1">
    <location>
        <begin position="367"/>
        <end position="399"/>
    </location>
</feature>
<feature type="compositionally biased region" description="Polar residues" evidence="1">
    <location>
        <begin position="661"/>
        <end position="670"/>
    </location>
</feature>
<dbReference type="EMBL" id="KE747844">
    <property type="protein sequence ID" value="RMZ74545.1"/>
    <property type="molecule type" value="Genomic_DNA"/>
</dbReference>
<feature type="compositionally biased region" description="Basic and acidic residues" evidence="1">
    <location>
        <begin position="93"/>
        <end position="116"/>
    </location>
</feature>
<feature type="compositionally biased region" description="Basic and acidic residues" evidence="1">
    <location>
        <begin position="474"/>
        <end position="486"/>
    </location>
</feature>
<protein>
    <submittedName>
        <fullName evidence="2">Uncharacterized protein</fullName>
    </submittedName>
</protein>
<organism evidence="2 3">
    <name type="scientific">Pyrenophora seminiperda CCB06</name>
    <dbReference type="NCBI Taxonomy" id="1302712"/>
    <lineage>
        <taxon>Eukaryota</taxon>
        <taxon>Fungi</taxon>
        <taxon>Dikarya</taxon>
        <taxon>Ascomycota</taxon>
        <taxon>Pezizomycotina</taxon>
        <taxon>Dothideomycetes</taxon>
        <taxon>Pleosporomycetidae</taxon>
        <taxon>Pleosporales</taxon>
        <taxon>Pleosporineae</taxon>
        <taxon>Pleosporaceae</taxon>
        <taxon>Pyrenophora</taxon>
    </lineage>
</organism>
<accession>A0A3M7MJ25</accession>
<gene>
    <name evidence="2" type="ORF">GMOD_00003596</name>
</gene>
<feature type="compositionally biased region" description="Polar residues" evidence="1">
    <location>
        <begin position="638"/>
        <end position="647"/>
    </location>
</feature>
<feature type="region of interest" description="Disordered" evidence="1">
    <location>
        <begin position="93"/>
        <end position="131"/>
    </location>
</feature>
<dbReference type="Proteomes" id="UP000265663">
    <property type="component" value="Unassembled WGS sequence"/>
</dbReference>
<feature type="region of interest" description="Disordered" evidence="1">
    <location>
        <begin position="463"/>
        <end position="499"/>
    </location>
</feature>
<evidence type="ECO:0000313" key="3">
    <source>
        <dbReference type="Proteomes" id="UP000265663"/>
    </source>
</evidence>
<feature type="region of interest" description="Disordered" evidence="1">
    <location>
        <begin position="27"/>
        <end position="52"/>
    </location>
</feature>
<feature type="region of interest" description="Disordered" evidence="1">
    <location>
        <begin position="339"/>
        <end position="431"/>
    </location>
</feature>
<feature type="region of interest" description="Disordered" evidence="1">
    <location>
        <begin position="148"/>
        <end position="192"/>
    </location>
</feature>
<feature type="compositionally biased region" description="Basic and acidic residues" evidence="1">
    <location>
        <begin position="756"/>
        <end position="779"/>
    </location>
</feature>
<dbReference type="OrthoDB" id="3937309at2759"/>
<feature type="region of interest" description="Disordered" evidence="1">
    <location>
        <begin position="616"/>
        <end position="809"/>
    </location>
</feature>
<name>A0A3M7MJ25_9PLEO</name>
<keyword evidence="3" id="KW-1185">Reference proteome</keyword>
<evidence type="ECO:0000256" key="1">
    <source>
        <dbReference type="SAM" id="MobiDB-lite"/>
    </source>
</evidence>
<sequence length="809" mass="89094">MLRLRPSELTLTSDDVEETFRRIALRQATRPQSSLPPHPRGQLGRPILRRGPQRATRNAITALGKIPLLQPHQALVTSVDDDGEHTSAREDILSVDRDVSDHHHADSVTSDHERQDGSPQFPPSSASRTLQLPLRSRVESIGQSLTQDLAEHAPRTPQRQWSTSPRSGSAAESTPGLRGGGPVSRDPAHDLPPNFSLVPPPPYFSCIIPVHLYRVNLQAILPNHHTALARYFTWKDMSNQPHKATATTFVNLGEASPGGVVLVKCSLQGVDHLTGDILLILYSLPVFVAHTLVFILHRLLVVLVLLLWTLLPTRTGARSRHFGSDASVASGSYSYYGSLPPESRNPSAGNPAGGNVPDGHIDGTAGSYGSNQSSPSMTRTPPVSYGRPSTSAVRPNSGANPAHVSPFRPSPLPASPYTRPQHDQTNPSPGLALHRHILRGSIDAATAASQGLSSPLDPMAEQYQRRMQATTNRPTERSNQGRDHYYGPHAPSSSTPYAYGLHGTQSPAHYFSQYRIPVLPPYDETQPYGTQTYYGTLNQPTRASHGSSENAPVVPSFPPSHATHNSRVQEHRAAYERMQAEALEHRMLAEGLQRVHVDNSVPPEARQRMQAEALEHRVQAGNRDTPTGTTRGADMQPSRYSMPQTSIPYGRYHQDEERSTSRASTYQQRRPSPGQPELGLNANAPEFTPRLQRGSERRHPLPTRASRSRPGATHLQPTRDSPVTALALEQGRGTTSRLSRSPLIRGTMTARTHRRVPPEQRDQENDGDRSLMRREEDNINARYGEGEQQESTMNETPPRTGPVERRMHD</sequence>